<dbReference type="OMA" id="YVTQFWT"/>
<sequence>MYIALRGLASLSDLVLLLSSISERAEALQIALASPPACPLPPILTEGFEPSIKRVNPAREAEGGIKKTRSSVPVRLAHTINSFEQYPTLAKGVLERKHGRYAKQAPAQKAISDELGYPAHFEKARKGVEMNARLAEQVAKLARQDYQTGPQALGDEDDADFGAVDNAFLLLSRDWSAYGALERQAVFPPVLNGLQQHFGENGIGKKVLVPGSGMGRLASDIADVGYDVTANDMDYSSILTYHLLTNNTNSLHQHTVQPFATKWTHQANPSSRYTTLTVPDHMPNKTVKLVEGDFFELFPQDGEFDAIVSLFFIDITENVVEVLSEIHRLLKPGGVWINIGPLKYGPHTALQLSAEEVLQLADMLGFDVDLASRKSIDSLYSSQPDLLLKYTYGEFLLFSWKK</sequence>
<keyword evidence="1" id="KW-0732">Signal</keyword>
<protein>
    <submittedName>
        <fullName evidence="2">Uncharacterized protein</fullName>
    </submittedName>
</protein>
<dbReference type="GO" id="GO:0008757">
    <property type="term" value="F:S-adenosylmethionine-dependent methyltransferase activity"/>
    <property type="evidence" value="ECO:0007669"/>
    <property type="project" value="InterPro"/>
</dbReference>
<dbReference type="VEuPathDB" id="FungiDB:LEMA_P077220.1"/>
<dbReference type="PANTHER" id="PTHR12303:SF13">
    <property type="match status" value="1"/>
</dbReference>
<dbReference type="InParanoid" id="E5A938"/>
<dbReference type="AlphaFoldDB" id="E5A938"/>
<dbReference type="OrthoDB" id="978at2759"/>
<name>E5A938_LEPMJ</name>
<gene>
    <name evidence="2" type="ORF">LEMA_P077220.1</name>
</gene>
<dbReference type="eggNOG" id="KOG2798">
    <property type="taxonomic scope" value="Eukaryota"/>
</dbReference>
<dbReference type="Proteomes" id="UP000002668">
    <property type="component" value="Genome"/>
</dbReference>
<reference evidence="3" key="1">
    <citation type="journal article" date="2011" name="Nat. Commun.">
        <title>Effector diversification within compartments of the Leptosphaeria maculans genome affected by Repeat-Induced Point mutations.</title>
        <authorList>
            <person name="Rouxel T."/>
            <person name="Grandaubert J."/>
            <person name="Hane J.K."/>
            <person name="Hoede C."/>
            <person name="van de Wouw A.P."/>
            <person name="Couloux A."/>
            <person name="Dominguez V."/>
            <person name="Anthouard V."/>
            <person name="Bally P."/>
            <person name="Bourras S."/>
            <person name="Cozijnsen A.J."/>
            <person name="Ciuffetti L.M."/>
            <person name="Degrave A."/>
            <person name="Dilmaghani A."/>
            <person name="Duret L."/>
            <person name="Fudal I."/>
            <person name="Goodwin S.B."/>
            <person name="Gout L."/>
            <person name="Glaser N."/>
            <person name="Linglin J."/>
            <person name="Kema G.H.J."/>
            <person name="Lapalu N."/>
            <person name="Lawrence C.B."/>
            <person name="May K."/>
            <person name="Meyer M."/>
            <person name="Ollivier B."/>
            <person name="Poulain J."/>
            <person name="Schoch C.L."/>
            <person name="Simon A."/>
            <person name="Spatafora J.W."/>
            <person name="Stachowiak A."/>
            <person name="Turgeon B.G."/>
            <person name="Tyler B.M."/>
            <person name="Vincent D."/>
            <person name="Weissenbach J."/>
            <person name="Amselem J."/>
            <person name="Quesneville H."/>
            <person name="Oliver R.P."/>
            <person name="Wincker P."/>
            <person name="Balesdent M.-H."/>
            <person name="Howlett B.J."/>
        </authorList>
    </citation>
    <scope>NUCLEOTIDE SEQUENCE [LARGE SCALE GENOMIC DNA]</scope>
    <source>
        <strain evidence="3">JN3 / isolate v23.1.3 / race Av1-4-5-6-7-8</strain>
    </source>
</reference>
<dbReference type="InterPro" id="IPR029063">
    <property type="entry name" value="SAM-dependent_MTases_sf"/>
</dbReference>
<dbReference type="PANTHER" id="PTHR12303">
    <property type="entry name" value="CARNOSINE N-METHYLTRANSFERASE"/>
    <property type="match status" value="1"/>
</dbReference>
<accession>E5A938</accession>
<dbReference type="CDD" id="cd02440">
    <property type="entry name" value="AdoMet_MTases"/>
    <property type="match status" value="1"/>
</dbReference>
<dbReference type="InterPro" id="IPR012901">
    <property type="entry name" value="CARME"/>
</dbReference>
<dbReference type="HOGENOM" id="CLU_030612_2_1_1"/>
<keyword evidence="3" id="KW-1185">Reference proteome</keyword>
<dbReference type="SMART" id="SM01296">
    <property type="entry name" value="N2227"/>
    <property type="match status" value="1"/>
</dbReference>
<evidence type="ECO:0000313" key="2">
    <source>
        <dbReference type="EMBL" id="CBY00133.1"/>
    </source>
</evidence>
<proteinExistence type="predicted"/>
<evidence type="ECO:0000256" key="1">
    <source>
        <dbReference type="SAM" id="SignalP"/>
    </source>
</evidence>
<feature type="signal peptide" evidence="1">
    <location>
        <begin position="1"/>
        <end position="27"/>
    </location>
</feature>
<dbReference type="Gene3D" id="3.40.50.150">
    <property type="entry name" value="Vaccinia Virus protein VP39"/>
    <property type="match status" value="1"/>
</dbReference>
<evidence type="ECO:0000313" key="3">
    <source>
        <dbReference type="Proteomes" id="UP000002668"/>
    </source>
</evidence>
<dbReference type="SUPFAM" id="SSF53335">
    <property type="entry name" value="S-adenosyl-L-methionine-dependent methyltransferases"/>
    <property type="match status" value="1"/>
</dbReference>
<dbReference type="EMBL" id="FP929137">
    <property type="protein sequence ID" value="CBY00133.1"/>
    <property type="molecule type" value="Genomic_DNA"/>
</dbReference>
<dbReference type="STRING" id="985895.E5A938"/>
<organism evidence="3">
    <name type="scientific">Leptosphaeria maculans (strain JN3 / isolate v23.1.3 / race Av1-4-5-6-7-8)</name>
    <name type="common">Blackleg fungus</name>
    <name type="synonym">Phoma lingam</name>
    <dbReference type="NCBI Taxonomy" id="985895"/>
    <lineage>
        <taxon>Eukaryota</taxon>
        <taxon>Fungi</taxon>
        <taxon>Dikarya</taxon>
        <taxon>Ascomycota</taxon>
        <taxon>Pezizomycotina</taxon>
        <taxon>Dothideomycetes</taxon>
        <taxon>Pleosporomycetidae</taxon>
        <taxon>Pleosporales</taxon>
        <taxon>Pleosporineae</taxon>
        <taxon>Leptosphaeriaceae</taxon>
        <taxon>Plenodomus</taxon>
        <taxon>Plenodomus lingam/Leptosphaeria maculans species complex</taxon>
    </lineage>
</organism>
<feature type="chain" id="PRO_5003193526" evidence="1">
    <location>
        <begin position="28"/>
        <end position="402"/>
    </location>
</feature>
<dbReference type="Pfam" id="PF07942">
    <property type="entry name" value="CARME"/>
    <property type="match status" value="1"/>
</dbReference>